<dbReference type="Gene3D" id="3.30.420.40">
    <property type="match status" value="2"/>
</dbReference>
<dbReference type="STRING" id="246195.DNO_0705"/>
<proteinExistence type="predicted"/>
<reference evidence="1 2" key="1">
    <citation type="journal article" date="2007" name="Nat. Biotechnol.">
        <title>Genome sequence and identification of candidate vaccine antigens from the animal pathogen Dichelobacter nodosus.</title>
        <authorList>
            <person name="Myers G.S."/>
            <person name="Parker D."/>
            <person name="Al-Hasani K."/>
            <person name="Kennan R.M."/>
            <person name="Seemann T."/>
            <person name="Ren Q."/>
            <person name="Badger J.H."/>
            <person name="Selengut J.D."/>
            <person name="Deboy R.T."/>
            <person name="Tettelin H."/>
            <person name="Boyce J.D."/>
            <person name="McCarl V.P."/>
            <person name="Han X."/>
            <person name="Nelson W.C."/>
            <person name="Madupu R."/>
            <person name="Mohamoud Y."/>
            <person name="Holley T."/>
            <person name="Fedorova N."/>
            <person name="Khouri H."/>
            <person name="Bottomley S.P."/>
            <person name="Whittington R.J."/>
            <person name="Adler B."/>
            <person name="Songer J.G."/>
            <person name="Rood J.I."/>
            <person name="Paulsen I.T."/>
        </authorList>
    </citation>
    <scope>NUCLEOTIDE SEQUENCE [LARGE SCALE GENOMIC DNA]</scope>
    <source>
        <strain evidence="1 2">VCS1703A</strain>
    </source>
</reference>
<dbReference type="AlphaFoldDB" id="A5EV46"/>
<evidence type="ECO:0000313" key="2">
    <source>
        <dbReference type="Proteomes" id="UP000000248"/>
    </source>
</evidence>
<dbReference type="InterPro" id="IPR043129">
    <property type="entry name" value="ATPase_NBD"/>
</dbReference>
<dbReference type="Pfam" id="PF00480">
    <property type="entry name" value="ROK"/>
    <property type="match status" value="1"/>
</dbReference>
<dbReference type="PANTHER" id="PTHR18964:SF165">
    <property type="entry name" value="BETA-GLUCOSIDE KINASE"/>
    <property type="match status" value="1"/>
</dbReference>
<dbReference type="EMBL" id="CP000513">
    <property type="protein sequence ID" value="ABQ13376.1"/>
    <property type="molecule type" value="Genomic_DNA"/>
</dbReference>
<dbReference type="OrthoDB" id="9810372at2"/>
<dbReference type="Proteomes" id="UP000000248">
    <property type="component" value="Chromosome"/>
</dbReference>
<dbReference type="SUPFAM" id="SSF53067">
    <property type="entry name" value="Actin-like ATPase domain"/>
    <property type="match status" value="1"/>
</dbReference>
<sequence>MKNVILTVDIGGSFIKAAIYDEEGHCISPLPEELTTIGKNGNDIAGQIARMYFHLSGRYPISGIALASAGIIDPYEGVIEISNNIPHYSGTPLKAMTESSCGVPCSLENDVNALALGEYWQGAARGGKTVLCVSIGTGLGGAVLSDGKILHGSHFTAGEIGLLPLADGKFLEEKASTTALLADYAQRSGEEIDGRQFFARFSVGDHHAMLALDQMLDHLTDGLLPALYLLAPDIVLLGGGIAAAEIVELKFRHMIAEKLPLSRFMPKTICCAALGRQATMLGALRWFLDRKKDELES</sequence>
<dbReference type="HOGENOM" id="CLU_036604_0_4_6"/>
<accession>A5EV46</accession>
<evidence type="ECO:0000313" key="1">
    <source>
        <dbReference type="EMBL" id="ABQ13376.1"/>
    </source>
</evidence>
<name>A5EV46_DICNV</name>
<dbReference type="InterPro" id="IPR000600">
    <property type="entry name" value="ROK"/>
</dbReference>
<dbReference type="PANTHER" id="PTHR18964">
    <property type="entry name" value="ROK (REPRESSOR, ORF, KINASE) FAMILY"/>
    <property type="match status" value="1"/>
</dbReference>
<gene>
    <name evidence="1" type="ordered locus">DNO_0705</name>
</gene>
<organism evidence="1 2">
    <name type="scientific">Dichelobacter nodosus (strain VCS1703A)</name>
    <dbReference type="NCBI Taxonomy" id="246195"/>
    <lineage>
        <taxon>Bacteria</taxon>
        <taxon>Pseudomonadati</taxon>
        <taxon>Pseudomonadota</taxon>
        <taxon>Gammaproteobacteria</taxon>
        <taxon>Cardiobacteriales</taxon>
        <taxon>Cardiobacteriaceae</taxon>
        <taxon>Dichelobacter</taxon>
    </lineage>
</organism>
<protein>
    <submittedName>
        <fullName evidence="1">ROK family protein</fullName>
    </submittedName>
</protein>
<keyword evidence="2" id="KW-1185">Reference proteome</keyword>
<dbReference type="eggNOG" id="COG1940">
    <property type="taxonomic scope" value="Bacteria"/>
</dbReference>
<dbReference type="RefSeq" id="WP_012031038.1">
    <property type="nucleotide sequence ID" value="NC_009446.1"/>
</dbReference>
<dbReference type="KEGG" id="dno:DNO_0705"/>